<reference evidence="1 2" key="1">
    <citation type="submission" date="2014-04" db="EMBL/GenBank/DDBJ databases">
        <authorList>
            <consortium name="DOE Joint Genome Institute"/>
            <person name="Kuo A."/>
            <person name="Gay G."/>
            <person name="Dore J."/>
            <person name="Kohler A."/>
            <person name="Nagy L.G."/>
            <person name="Floudas D."/>
            <person name="Copeland A."/>
            <person name="Barry K.W."/>
            <person name="Cichocki N."/>
            <person name="Veneault-Fourrey C."/>
            <person name="LaButti K."/>
            <person name="Lindquist E.A."/>
            <person name="Lipzen A."/>
            <person name="Lundell T."/>
            <person name="Morin E."/>
            <person name="Murat C."/>
            <person name="Sun H."/>
            <person name="Tunlid A."/>
            <person name="Henrissat B."/>
            <person name="Grigoriev I.V."/>
            <person name="Hibbett D.S."/>
            <person name="Martin F."/>
            <person name="Nordberg H.P."/>
            <person name="Cantor M.N."/>
            <person name="Hua S.X."/>
        </authorList>
    </citation>
    <scope>NUCLEOTIDE SEQUENCE [LARGE SCALE GENOMIC DNA]</scope>
    <source>
        <strain evidence="2">h7</strain>
    </source>
</reference>
<dbReference type="Proteomes" id="UP000053424">
    <property type="component" value="Unassembled WGS sequence"/>
</dbReference>
<gene>
    <name evidence="1" type="ORF">M413DRAFT_55927</name>
</gene>
<name>A0A0C3CZ17_HEBCY</name>
<feature type="non-terminal residue" evidence="1">
    <location>
        <position position="80"/>
    </location>
</feature>
<dbReference type="OrthoDB" id="3205788at2759"/>
<accession>A0A0C3CZ17</accession>
<sequence>MKYDPYAPRRISLGDGRALHAAYILDAMQPYPGDPWWIVSEGIQPRFIVFRRNKEEYTIYDEFTGFGTYIPQKLLDNFYF</sequence>
<protein>
    <submittedName>
        <fullName evidence="1">Uncharacterized protein</fullName>
    </submittedName>
</protein>
<proteinExistence type="predicted"/>
<reference evidence="2" key="2">
    <citation type="submission" date="2015-01" db="EMBL/GenBank/DDBJ databases">
        <title>Evolutionary Origins and Diversification of the Mycorrhizal Mutualists.</title>
        <authorList>
            <consortium name="DOE Joint Genome Institute"/>
            <consortium name="Mycorrhizal Genomics Consortium"/>
            <person name="Kohler A."/>
            <person name="Kuo A."/>
            <person name="Nagy L.G."/>
            <person name="Floudas D."/>
            <person name="Copeland A."/>
            <person name="Barry K.W."/>
            <person name="Cichocki N."/>
            <person name="Veneault-Fourrey C."/>
            <person name="LaButti K."/>
            <person name="Lindquist E.A."/>
            <person name="Lipzen A."/>
            <person name="Lundell T."/>
            <person name="Morin E."/>
            <person name="Murat C."/>
            <person name="Riley R."/>
            <person name="Ohm R."/>
            <person name="Sun H."/>
            <person name="Tunlid A."/>
            <person name="Henrissat B."/>
            <person name="Grigoriev I.V."/>
            <person name="Hibbett D.S."/>
            <person name="Martin F."/>
        </authorList>
    </citation>
    <scope>NUCLEOTIDE SEQUENCE [LARGE SCALE GENOMIC DNA]</scope>
    <source>
        <strain evidence="2">h7</strain>
    </source>
</reference>
<evidence type="ECO:0000313" key="2">
    <source>
        <dbReference type="Proteomes" id="UP000053424"/>
    </source>
</evidence>
<dbReference type="HOGENOM" id="CLU_2612477_0_0_1"/>
<organism evidence="1 2">
    <name type="scientific">Hebeloma cylindrosporum</name>
    <dbReference type="NCBI Taxonomy" id="76867"/>
    <lineage>
        <taxon>Eukaryota</taxon>
        <taxon>Fungi</taxon>
        <taxon>Dikarya</taxon>
        <taxon>Basidiomycota</taxon>
        <taxon>Agaricomycotina</taxon>
        <taxon>Agaricomycetes</taxon>
        <taxon>Agaricomycetidae</taxon>
        <taxon>Agaricales</taxon>
        <taxon>Agaricineae</taxon>
        <taxon>Hymenogastraceae</taxon>
        <taxon>Hebeloma</taxon>
    </lineage>
</organism>
<evidence type="ECO:0000313" key="1">
    <source>
        <dbReference type="EMBL" id="KIM49071.1"/>
    </source>
</evidence>
<dbReference type="STRING" id="686832.A0A0C3CZ17"/>
<dbReference type="EMBL" id="KN831768">
    <property type="protein sequence ID" value="KIM49071.1"/>
    <property type="molecule type" value="Genomic_DNA"/>
</dbReference>
<dbReference type="AlphaFoldDB" id="A0A0C3CZ17"/>
<keyword evidence="2" id="KW-1185">Reference proteome</keyword>